<organism evidence="1 2">
    <name type="scientific">Acer negundo</name>
    <name type="common">Box elder</name>
    <dbReference type="NCBI Taxonomy" id="4023"/>
    <lineage>
        <taxon>Eukaryota</taxon>
        <taxon>Viridiplantae</taxon>
        <taxon>Streptophyta</taxon>
        <taxon>Embryophyta</taxon>
        <taxon>Tracheophyta</taxon>
        <taxon>Spermatophyta</taxon>
        <taxon>Magnoliopsida</taxon>
        <taxon>eudicotyledons</taxon>
        <taxon>Gunneridae</taxon>
        <taxon>Pentapetalae</taxon>
        <taxon>rosids</taxon>
        <taxon>malvids</taxon>
        <taxon>Sapindales</taxon>
        <taxon>Sapindaceae</taxon>
        <taxon>Hippocastanoideae</taxon>
        <taxon>Acereae</taxon>
        <taxon>Acer</taxon>
    </lineage>
</organism>
<keyword evidence="2" id="KW-1185">Reference proteome</keyword>
<comment type="caution">
    <text evidence="1">The sequence shown here is derived from an EMBL/GenBank/DDBJ whole genome shotgun (WGS) entry which is preliminary data.</text>
</comment>
<name>A0AAD5J415_ACENE</name>
<proteinExistence type="predicted"/>
<accession>A0AAD5J415</accession>
<sequence length="93" mass="10184">MQNADGIIYRLECSIVTDVHDATDRCPAMAGPHEKLNFYIFKRALQQSYEEAARLDCSYTFCCTMASVIPPEILAPASSTYDIAAVAACLGFP</sequence>
<gene>
    <name evidence="1" type="ORF">LWI28_006388</name>
</gene>
<protein>
    <submittedName>
        <fullName evidence="1">Uncharacterized protein</fullName>
    </submittedName>
</protein>
<evidence type="ECO:0000313" key="2">
    <source>
        <dbReference type="Proteomes" id="UP001064489"/>
    </source>
</evidence>
<reference evidence="1" key="1">
    <citation type="journal article" date="2022" name="Plant J.">
        <title>Strategies of tolerance reflected in two North American maple genomes.</title>
        <authorList>
            <person name="McEvoy S.L."/>
            <person name="Sezen U.U."/>
            <person name="Trouern-Trend A."/>
            <person name="McMahon S.M."/>
            <person name="Schaberg P.G."/>
            <person name="Yang J."/>
            <person name="Wegrzyn J.L."/>
            <person name="Swenson N.G."/>
        </authorList>
    </citation>
    <scope>NUCLEOTIDE SEQUENCE</scope>
    <source>
        <strain evidence="1">91603</strain>
    </source>
</reference>
<dbReference type="Proteomes" id="UP001064489">
    <property type="component" value="Chromosome 3"/>
</dbReference>
<evidence type="ECO:0000313" key="1">
    <source>
        <dbReference type="EMBL" id="KAI9185349.1"/>
    </source>
</evidence>
<dbReference type="AlphaFoldDB" id="A0AAD5J415"/>
<dbReference type="EMBL" id="JAJSOW010000100">
    <property type="protein sequence ID" value="KAI9185349.1"/>
    <property type="molecule type" value="Genomic_DNA"/>
</dbReference>
<reference evidence="1" key="2">
    <citation type="submission" date="2023-02" db="EMBL/GenBank/DDBJ databases">
        <authorList>
            <person name="Swenson N.G."/>
            <person name="Wegrzyn J.L."/>
            <person name="Mcevoy S.L."/>
        </authorList>
    </citation>
    <scope>NUCLEOTIDE SEQUENCE</scope>
    <source>
        <strain evidence="1">91603</strain>
        <tissue evidence="1">Leaf</tissue>
    </source>
</reference>